<dbReference type="EMBL" id="CP049616">
    <property type="protein sequence ID" value="QII44638.1"/>
    <property type="molecule type" value="Genomic_DNA"/>
</dbReference>
<accession>A0A6G7J203</accession>
<proteinExistence type="predicted"/>
<name>A0A6G7J203_9FLAO</name>
<dbReference type="SUPFAM" id="SSF53474">
    <property type="entry name" value="alpha/beta-Hydrolases"/>
    <property type="match status" value="1"/>
</dbReference>
<feature type="transmembrane region" description="Helical" evidence="1">
    <location>
        <begin position="35"/>
        <end position="56"/>
    </location>
</feature>
<dbReference type="PANTHER" id="PTHR33428">
    <property type="entry name" value="CHLOROPHYLLASE-2, CHLOROPLASTIC"/>
    <property type="match status" value="1"/>
</dbReference>
<protein>
    <recommendedName>
        <fullName evidence="4">Alpha/beta hydrolase</fullName>
    </recommendedName>
</protein>
<dbReference type="RefSeq" id="WP_166248171.1">
    <property type="nucleotide sequence ID" value="NZ_CP049616.1"/>
</dbReference>
<dbReference type="KEGG" id="mut:GVT53_08075"/>
<dbReference type="Proteomes" id="UP000502928">
    <property type="component" value="Chromosome"/>
</dbReference>
<feature type="transmembrane region" description="Helical" evidence="1">
    <location>
        <begin position="68"/>
        <end position="88"/>
    </location>
</feature>
<organism evidence="2 3">
    <name type="scientific">Flagellimonas oceani</name>
    <dbReference type="NCBI Taxonomy" id="2698672"/>
    <lineage>
        <taxon>Bacteria</taxon>
        <taxon>Pseudomonadati</taxon>
        <taxon>Bacteroidota</taxon>
        <taxon>Flavobacteriia</taxon>
        <taxon>Flavobacteriales</taxon>
        <taxon>Flavobacteriaceae</taxon>
        <taxon>Flagellimonas</taxon>
    </lineage>
</organism>
<keyword evidence="3" id="KW-1185">Reference proteome</keyword>
<reference evidence="2 3" key="1">
    <citation type="submission" date="2020-02" db="EMBL/GenBank/DDBJ databases">
        <title>Complete genome of Muricauda sp. 501str8.</title>
        <authorList>
            <person name="Dong B."/>
            <person name="Zhu S."/>
            <person name="Yang J."/>
            <person name="Chen J."/>
        </authorList>
    </citation>
    <scope>NUCLEOTIDE SEQUENCE [LARGE SCALE GENOMIC DNA]</scope>
    <source>
        <strain evidence="2 3">501str8</strain>
    </source>
</reference>
<keyword evidence="1" id="KW-0812">Transmembrane</keyword>
<feature type="transmembrane region" description="Helical" evidence="1">
    <location>
        <begin position="94"/>
        <end position="114"/>
    </location>
</feature>
<dbReference type="InterPro" id="IPR029058">
    <property type="entry name" value="AB_hydrolase_fold"/>
</dbReference>
<dbReference type="AlphaFoldDB" id="A0A6G7J203"/>
<keyword evidence="1" id="KW-0472">Membrane</keyword>
<feature type="transmembrane region" description="Helical" evidence="1">
    <location>
        <begin position="126"/>
        <end position="144"/>
    </location>
</feature>
<sequence length="746" mass="83502">MKNHFFRPVFLAVAILVVTLFGVAGYHYAIGYPAWVTMLAGILIGFVLIVLLKFLLTWLAPLVKQIPLTLVTSVLGGFLALYIMRMYAFRWPSILFYGLALFGFICLVFIVLGVRQIIKKKNTGTGSILVVLGIVLIALGFYGFNALNGDPYLEELSPEEGISVTTLSELGVDDPSEKGNFEVEVFTYGSGTDEKRPEYAEGIKIKTPTVDASLLLPEWKGKKKKWREKYWGFGVDSFPLNARVYMPKGEGPFPMVMMVHGNHSMLDYSDGGYAYLGELLASRGIIGVSVDENFINGHWSGDFMGKEMPVRGWLLLKHLEQWNQWNQDSNSELAGKVDMDNIVLVGHSRGGEAVSIAAAFNKLDRFPDNGNEKFDFGYGIKGIITIAPTDYRYDREISLKDINYLSIQGAYDSDETSFWGMRPFHRLQFSDDFDGFKAGLYMNHANHGQFNSTWGRSDFGAPMKWLLNLEPLVSGEEQRKVAEVYVSGFAEAVLNGNERYRPMFKNVDLVSNWLPKEDYRSQYSDANKQVLVDFEGDLDVTRACKGVQLSAKNFKVWREMELESRDGGSQQNNALVLGWSYGPDVDNDSLPTYTINLPDTLQHFGTADTLAISMAMGDIAELEIGDEDKKTKEKKTEDPKVGFNFSIVLKDSLGNSAGVALADHNRLPGTIRTKFTKFKFLDKDMIGNNSEIQLKSCYVSISSFLKMNDSLDLSKLKHIALVFDEDTLGVVILDDIGFYRQSGVDD</sequence>
<gene>
    <name evidence="2" type="ORF">GVT53_08075</name>
</gene>
<dbReference type="PANTHER" id="PTHR33428:SF14">
    <property type="entry name" value="CARBOXYLESTERASE TYPE B DOMAIN-CONTAINING PROTEIN"/>
    <property type="match status" value="1"/>
</dbReference>
<evidence type="ECO:0000313" key="2">
    <source>
        <dbReference type="EMBL" id="QII44638.1"/>
    </source>
</evidence>
<evidence type="ECO:0000313" key="3">
    <source>
        <dbReference type="Proteomes" id="UP000502928"/>
    </source>
</evidence>
<dbReference type="Gene3D" id="3.40.50.1820">
    <property type="entry name" value="alpha/beta hydrolase"/>
    <property type="match status" value="1"/>
</dbReference>
<evidence type="ECO:0000256" key="1">
    <source>
        <dbReference type="SAM" id="Phobius"/>
    </source>
</evidence>
<evidence type="ECO:0008006" key="4">
    <source>
        <dbReference type="Google" id="ProtNLM"/>
    </source>
</evidence>
<keyword evidence="1" id="KW-1133">Transmembrane helix</keyword>